<proteinExistence type="predicted"/>
<comment type="caution">
    <text evidence="11">The sequence shown here is derived from an EMBL/GenBank/DDBJ whole genome shotgun (WGS) entry which is preliminary data.</text>
</comment>
<dbReference type="PANTHER" id="PTHR21137:SF35">
    <property type="entry name" value="ODORANT RECEPTOR 19A-RELATED"/>
    <property type="match status" value="1"/>
</dbReference>
<keyword evidence="7 10" id="KW-0472">Membrane</keyword>
<gene>
    <name evidence="11" type="ORF">NQ318_004641</name>
</gene>
<evidence type="ECO:0008006" key="13">
    <source>
        <dbReference type="Google" id="ProtNLM"/>
    </source>
</evidence>
<evidence type="ECO:0000313" key="12">
    <source>
        <dbReference type="Proteomes" id="UP001162162"/>
    </source>
</evidence>
<dbReference type="Proteomes" id="UP001162162">
    <property type="component" value="Unassembled WGS sequence"/>
</dbReference>
<evidence type="ECO:0000256" key="10">
    <source>
        <dbReference type="SAM" id="Phobius"/>
    </source>
</evidence>
<keyword evidence="4 10" id="KW-0812">Transmembrane</keyword>
<accession>A0AAV8Y4Y6</accession>
<keyword evidence="8" id="KW-0675">Receptor</keyword>
<evidence type="ECO:0000313" key="11">
    <source>
        <dbReference type="EMBL" id="KAJ8946506.1"/>
    </source>
</evidence>
<name>A0AAV8Y4Y6_9CUCU</name>
<sequence>MNYSNDMEHFILPLNYTWVFNAIVYNIVGIRCLYAIFDKGRDVEYYDSTLNVTVSKHIRTLPHRAWLPIDVTESPGYEIMFFIQATCPVLYGIYISYIDSIVYGLMIHMNTQYIILTRLLKSYVPIAKSMVSKSNVGSVDDDIDSDDINVPENVVEKCSDTVLLTPVQDAVENIINYCVRYHLEILHYCDQIESEFCYPMLMQFLSSLYIFCFQLYQLSVMQNYLSFDFISMCFYLSLMMYQLFCFCWYGNEVMIYSSQFSADLYNTEWLLTNEKTKKVAVANDDEGSKANKVHSRKVCFAFYGNICNGR</sequence>
<dbReference type="GO" id="GO:0005549">
    <property type="term" value="F:odorant binding"/>
    <property type="evidence" value="ECO:0007669"/>
    <property type="project" value="InterPro"/>
</dbReference>
<dbReference type="GO" id="GO:0004984">
    <property type="term" value="F:olfactory receptor activity"/>
    <property type="evidence" value="ECO:0007669"/>
    <property type="project" value="InterPro"/>
</dbReference>
<dbReference type="EMBL" id="JAPWTK010000183">
    <property type="protein sequence ID" value="KAJ8946506.1"/>
    <property type="molecule type" value="Genomic_DNA"/>
</dbReference>
<dbReference type="GO" id="GO:0007165">
    <property type="term" value="P:signal transduction"/>
    <property type="evidence" value="ECO:0007669"/>
    <property type="project" value="UniProtKB-KW"/>
</dbReference>
<evidence type="ECO:0000256" key="9">
    <source>
        <dbReference type="ARBA" id="ARBA00023224"/>
    </source>
</evidence>
<evidence type="ECO:0000256" key="3">
    <source>
        <dbReference type="ARBA" id="ARBA00022606"/>
    </source>
</evidence>
<feature type="transmembrane region" description="Helical" evidence="10">
    <location>
        <begin position="196"/>
        <end position="217"/>
    </location>
</feature>
<keyword evidence="5" id="KW-0552">Olfaction</keyword>
<evidence type="ECO:0000256" key="5">
    <source>
        <dbReference type="ARBA" id="ARBA00022725"/>
    </source>
</evidence>
<keyword evidence="3" id="KW-0716">Sensory transduction</keyword>
<evidence type="ECO:0000256" key="2">
    <source>
        <dbReference type="ARBA" id="ARBA00022475"/>
    </source>
</evidence>
<dbReference type="InterPro" id="IPR004117">
    <property type="entry name" value="7tm6_olfct_rcpt"/>
</dbReference>
<comment type="subcellular location">
    <subcellularLocation>
        <location evidence="1">Cell membrane</location>
        <topology evidence="1">Multi-pass membrane protein</topology>
    </subcellularLocation>
</comment>
<feature type="transmembrane region" description="Helical" evidence="10">
    <location>
        <begin position="16"/>
        <end position="37"/>
    </location>
</feature>
<keyword evidence="2" id="KW-1003">Cell membrane</keyword>
<dbReference type="AlphaFoldDB" id="A0AAV8Y4Y6"/>
<organism evidence="11 12">
    <name type="scientific">Aromia moschata</name>
    <dbReference type="NCBI Taxonomy" id="1265417"/>
    <lineage>
        <taxon>Eukaryota</taxon>
        <taxon>Metazoa</taxon>
        <taxon>Ecdysozoa</taxon>
        <taxon>Arthropoda</taxon>
        <taxon>Hexapoda</taxon>
        <taxon>Insecta</taxon>
        <taxon>Pterygota</taxon>
        <taxon>Neoptera</taxon>
        <taxon>Endopterygota</taxon>
        <taxon>Coleoptera</taxon>
        <taxon>Polyphaga</taxon>
        <taxon>Cucujiformia</taxon>
        <taxon>Chrysomeloidea</taxon>
        <taxon>Cerambycidae</taxon>
        <taxon>Cerambycinae</taxon>
        <taxon>Callichromatini</taxon>
        <taxon>Aromia</taxon>
    </lineage>
</organism>
<evidence type="ECO:0000256" key="7">
    <source>
        <dbReference type="ARBA" id="ARBA00023136"/>
    </source>
</evidence>
<keyword evidence="9" id="KW-0807">Transducer</keyword>
<dbReference type="GO" id="GO:0005886">
    <property type="term" value="C:plasma membrane"/>
    <property type="evidence" value="ECO:0007669"/>
    <property type="project" value="UniProtKB-SubCell"/>
</dbReference>
<keyword evidence="12" id="KW-1185">Reference proteome</keyword>
<evidence type="ECO:0000256" key="4">
    <source>
        <dbReference type="ARBA" id="ARBA00022692"/>
    </source>
</evidence>
<reference evidence="11" key="1">
    <citation type="journal article" date="2023" name="Insect Mol. Biol.">
        <title>Genome sequencing provides insights into the evolution of gene families encoding plant cell wall-degrading enzymes in longhorned beetles.</title>
        <authorList>
            <person name="Shin N.R."/>
            <person name="Okamura Y."/>
            <person name="Kirsch R."/>
            <person name="Pauchet Y."/>
        </authorList>
    </citation>
    <scope>NUCLEOTIDE SEQUENCE</scope>
    <source>
        <strain evidence="11">AMC_N1</strain>
    </source>
</reference>
<dbReference type="PANTHER" id="PTHR21137">
    <property type="entry name" value="ODORANT RECEPTOR"/>
    <property type="match status" value="1"/>
</dbReference>
<evidence type="ECO:0000256" key="6">
    <source>
        <dbReference type="ARBA" id="ARBA00022989"/>
    </source>
</evidence>
<keyword evidence="6 10" id="KW-1133">Transmembrane helix</keyword>
<dbReference type="Pfam" id="PF02949">
    <property type="entry name" value="7tm_6"/>
    <property type="match status" value="1"/>
</dbReference>
<evidence type="ECO:0000256" key="1">
    <source>
        <dbReference type="ARBA" id="ARBA00004651"/>
    </source>
</evidence>
<feature type="transmembrane region" description="Helical" evidence="10">
    <location>
        <begin position="229"/>
        <end position="249"/>
    </location>
</feature>
<evidence type="ECO:0000256" key="8">
    <source>
        <dbReference type="ARBA" id="ARBA00023170"/>
    </source>
</evidence>
<protein>
    <recommendedName>
        <fullName evidence="13">Odorant receptor</fullName>
    </recommendedName>
</protein>